<keyword evidence="3" id="KW-1185">Reference proteome</keyword>
<name>A0AAV9EDN3_ACOCL</name>
<comment type="caution">
    <text evidence="2">The sequence shown here is derived from an EMBL/GenBank/DDBJ whole genome shotgun (WGS) entry which is preliminary data.</text>
</comment>
<reference evidence="2" key="2">
    <citation type="submission" date="2023-06" db="EMBL/GenBank/DDBJ databases">
        <authorList>
            <person name="Ma L."/>
            <person name="Liu K.-W."/>
            <person name="Li Z."/>
            <person name="Hsiao Y.-Y."/>
            <person name="Qi Y."/>
            <person name="Fu T."/>
            <person name="Tang G."/>
            <person name="Zhang D."/>
            <person name="Sun W.-H."/>
            <person name="Liu D.-K."/>
            <person name="Li Y."/>
            <person name="Chen G.-Z."/>
            <person name="Liu X.-D."/>
            <person name="Liao X.-Y."/>
            <person name="Jiang Y.-T."/>
            <person name="Yu X."/>
            <person name="Hao Y."/>
            <person name="Huang J."/>
            <person name="Zhao X.-W."/>
            <person name="Ke S."/>
            <person name="Chen Y.-Y."/>
            <person name="Wu W.-L."/>
            <person name="Hsu J.-L."/>
            <person name="Lin Y.-F."/>
            <person name="Huang M.-D."/>
            <person name="Li C.-Y."/>
            <person name="Huang L."/>
            <person name="Wang Z.-W."/>
            <person name="Zhao X."/>
            <person name="Zhong W.-Y."/>
            <person name="Peng D.-H."/>
            <person name="Ahmad S."/>
            <person name="Lan S."/>
            <person name="Zhang J.-S."/>
            <person name="Tsai W.-C."/>
            <person name="Van De Peer Y."/>
            <person name="Liu Z.-J."/>
        </authorList>
    </citation>
    <scope>NUCLEOTIDE SEQUENCE</scope>
    <source>
        <strain evidence="2">CP</strain>
        <tissue evidence="2">Leaves</tissue>
    </source>
</reference>
<proteinExistence type="predicted"/>
<evidence type="ECO:0000256" key="1">
    <source>
        <dbReference type="SAM" id="MobiDB-lite"/>
    </source>
</evidence>
<organism evidence="2 3">
    <name type="scientific">Acorus calamus</name>
    <name type="common">Sweet flag</name>
    <dbReference type="NCBI Taxonomy" id="4465"/>
    <lineage>
        <taxon>Eukaryota</taxon>
        <taxon>Viridiplantae</taxon>
        <taxon>Streptophyta</taxon>
        <taxon>Embryophyta</taxon>
        <taxon>Tracheophyta</taxon>
        <taxon>Spermatophyta</taxon>
        <taxon>Magnoliopsida</taxon>
        <taxon>Liliopsida</taxon>
        <taxon>Acoraceae</taxon>
        <taxon>Acorus</taxon>
    </lineage>
</organism>
<dbReference type="AlphaFoldDB" id="A0AAV9EDN3"/>
<dbReference type="Proteomes" id="UP001180020">
    <property type="component" value="Unassembled WGS sequence"/>
</dbReference>
<sequence length="91" mass="10296">MRCTDQRRGRGRRQRWQREAAVEEHRSKYFQEAKKVADESIIEVLSTSPPSPFSRCSNTGVQGADGGNELDARGVCGRVYGYASEQDECQR</sequence>
<feature type="region of interest" description="Disordered" evidence="1">
    <location>
        <begin position="1"/>
        <end position="24"/>
    </location>
</feature>
<accession>A0AAV9EDN3</accession>
<evidence type="ECO:0000313" key="3">
    <source>
        <dbReference type="Proteomes" id="UP001180020"/>
    </source>
</evidence>
<protein>
    <submittedName>
        <fullName evidence="2">Uncharacterized protein</fullName>
    </submittedName>
</protein>
<reference evidence="2" key="1">
    <citation type="journal article" date="2023" name="Nat. Commun.">
        <title>Diploid and tetraploid genomes of Acorus and the evolution of monocots.</title>
        <authorList>
            <person name="Ma L."/>
            <person name="Liu K.W."/>
            <person name="Li Z."/>
            <person name="Hsiao Y.Y."/>
            <person name="Qi Y."/>
            <person name="Fu T."/>
            <person name="Tang G.D."/>
            <person name="Zhang D."/>
            <person name="Sun W.H."/>
            <person name="Liu D.K."/>
            <person name="Li Y."/>
            <person name="Chen G.Z."/>
            <person name="Liu X.D."/>
            <person name="Liao X.Y."/>
            <person name="Jiang Y.T."/>
            <person name="Yu X."/>
            <person name="Hao Y."/>
            <person name="Huang J."/>
            <person name="Zhao X.W."/>
            <person name="Ke S."/>
            <person name="Chen Y.Y."/>
            <person name="Wu W.L."/>
            <person name="Hsu J.L."/>
            <person name="Lin Y.F."/>
            <person name="Huang M.D."/>
            <person name="Li C.Y."/>
            <person name="Huang L."/>
            <person name="Wang Z.W."/>
            <person name="Zhao X."/>
            <person name="Zhong W.Y."/>
            <person name="Peng D.H."/>
            <person name="Ahmad S."/>
            <person name="Lan S."/>
            <person name="Zhang J.S."/>
            <person name="Tsai W.C."/>
            <person name="Van de Peer Y."/>
            <person name="Liu Z.J."/>
        </authorList>
    </citation>
    <scope>NUCLEOTIDE SEQUENCE</scope>
    <source>
        <strain evidence="2">CP</strain>
    </source>
</reference>
<dbReference type="EMBL" id="JAUJYO010000008">
    <property type="protein sequence ID" value="KAK1310974.1"/>
    <property type="molecule type" value="Genomic_DNA"/>
</dbReference>
<gene>
    <name evidence="2" type="ORF">QJS10_CPA08g00997</name>
</gene>
<evidence type="ECO:0000313" key="2">
    <source>
        <dbReference type="EMBL" id="KAK1310974.1"/>
    </source>
</evidence>